<evidence type="ECO:0000259" key="1">
    <source>
        <dbReference type="Pfam" id="PF04015"/>
    </source>
</evidence>
<feature type="domain" description="DUF362" evidence="1">
    <location>
        <begin position="72"/>
        <end position="265"/>
    </location>
</feature>
<protein>
    <submittedName>
        <fullName evidence="2">DUF362 domain-containing protein</fullName>
    </submittedName>
</protein>
<keyword evidence="3" id="KW-1185">Reference proteome</keyword>
<accession>A0ABV6Z0I7</accession>
<organism evidence="2 3">
    <name type="scientific">candidate division CSSED10-310 bacterium</name>
    <dbReference type="NCBI Taxonomy" id="2855610"/>
    <lineage>
        <taxon>Bacteria</taxon>
        <taxon>Bacteria division CSSED10-310</taxon>
    </lineage>
</organism>
<reference evidence="2 3" key="1">
    <citation type="submission" date="2024-09" db="EMBL/GenBank/DDBJ databases">
        <title>Laminarin stimulates single cell rates of sulfate reduction while oxygen inhibits transcriptomic activity in coastal marine sediment.</title>
        <authorList>
            <person name="Lindsay M."/>
            <person name="Orcutt B."/>
            <person name="Emerson D."/>
            <person name="Stepanauskas R."/>
            <person name="D'Angelo T."/>
        </authorList>
    </citation>
    <scope>NUCLEOTIDE SEQUENCE [LARGE SCALE GENOMIC DNA]</scope>
    <source>
        <strain evidence="2">SAG AM-311-K15</strain>
    </source>
</reference>
<evidence type="ECO:0000313" key="3">
    <source>
        <dbReference type="Proteomes" id="UP001594351"/>
    </source>
</evidence>
<dbReference type="Proteomes" id="UP001594351">
    <property type="component" value="Unassembled WGS sequence"/>
</dbReference>
<evidence type="ECO:0000313" key="2">
    <source>
        <dbReference type="EMBL" id="MFC1851965.1"/>
    </source>
</evidence>
<comment type="caution">
    <text evidence="2">The sequence shown here is derived from an EMBL/GenBank/DDBJ whole genome shotgun (WGS) entry which is preliminary data.</text>
</comment>
<name>A0ABV6Z0I7_UNCC1</name>
<dbReference type="Pfam" id="PF04015">
    <property type="entry name" value="DUF362"/>
    <property type="match status" value="1"/>
</dbReference>
<dbReference type="EMBL" id="JBHPBY010000247">
    <property type="protein sequence ID" value="MFC1851965.1"/>
    <property type="molecule type" value="Genomic_DNA"/>
</dbReference>
<sequence>MENKITRRQFVREVTISATGIIISQWIPVSDLLAANESKMVITHGPSPDKITAAAIDALGGMGRFVSKGDVVALKPNIGWDRTPAQAANTHPAVIQTLARLCLESGAKEVRVIDNTCNEPRRCYKRSGIQDAAKKAGAVVSYYDERKDRKMKIGGQKIKEWPVNRSIYEVDCLINVPVAKHHSLSRCTLGMKNWFGAIGGRRNKLHQDIDQTIADLAAFFKPKLIVLDAFRILTRNGPQGGNPKDVEHPQTIIAATDQVAIDAFGGTLFGLKHDELSYVRKTAEMGLGTFNIPSLNPKEITVG</sequence>
<gene>
    <name evidence="2" type="ORF">ACFL27_17370</name>
</gene>
<dbReference type="InterPro" id="IPR007160">
    <property type="entry name" value="DUF362"/>
</dbReference>
<proteinExistence type="predicted"/>